<dbReference type="EMBL" id="BGZK01000411">
    <property type="protein sequence ID" value="GBP42082.1"/>
    <property type="molecule type" value="Genomic_DNA"/>
</dbReference>
<evidence type="ECO:0000256" key="1">
    <source>
        <dbReference type="ARBA" id="ARBA00004651"/>
    </source>
</evidence>
<evidence type="ECO:0000256" key="4">
    <source>
        <dbReference type="ARBA" id="ARBA00022692"/>
    </source>
</evidence>
<keyword evidence="8" id="KW-0325">Glycoprotein</keyword>
<dbReference type="AlphaFoldDB" id="A0A4C1VUN8"/>
<keyword evidence="7 12" id="KW-0675">Receptor</keyword>
<reference evidence="12 13" key="1">
    <citation type="journal article" date="2019" name="Commun. Biol.">
        <title>The bagworm genome reveals a unique fibroin gene that provides high tensile strength.</title>
        <authorList>
            <person name="Kono N."/>
            <person name="Nakamura H."/>
            <person name="Ohtoshi R."/>
            <person name="Tomita M."/>
            <person name="Numata K."/>
            <person name="Arakawa K."/>
        </authorList>
    </citation>
    <scope>NUCLEOTIDE SEQUENCE [LARGE SCALE GENOMIC DNA]</scope>
</reference>
<dbReference type="Gene3D" id="3.40.190.10">
    <property type="entry name" value="Periplasmic binding protein-like II"/>
    <property type="match status" value="1"/>
</dbReference>
<evidence type="ECO:0000259" key="11">
    <source>
        <dbReference type="Pfam" id="PF00060"/>
    </source>
</evidence>
<comment type="caution">
    <text evidence="12">The sequence shown here is derived from an EMBL/GenBank/DDBJ whole genome shotgun (WGS) entry which is preliminary data.</text>
</comment>
<proteinExistence type="inferred from homology"/>
<sequence>MHTLCQEIEYYPSQAEINIKSFNRKRLNKQENGSAHKRISIEFFEGEKTNNNTTLSWSNRELKRKWKGFISSAGKIATKRSVDPVFHGHPKTREELWNDRFLEVHTKFDQTPSLVKLLHNITLTYLSDCTSIILYDKHVQYKEYNLLQDLLKIYPAAYVHGSINDEDHLDEPKIAVPLDKCVHFIVFLEDVKICEKVIGLQATNKVVIVARSSQWAVQEFLEGKFSRKFVNLLVIAMSFNDEGNNLESPYILYTHKLYTDGLGGSRPVVLTSWARGRYTRDVHLFPAKMRHGYAGHRLVVAAANQPPFVVRRIHSDSDGGNPKVIWDGIEIRVLRILAERNNFSIEIIEPQEPHLGSGDAVAKEISSGRADVGVAGMYLSKDRALQMDMSFPPFSGLRRLHYSNVHSSAAVQQLLSSYRAILGPFHWHVWLALTLTYLFGIIPLAFSDKHTLRHLIENKGEIENMFWYVFGTFTNCFTFVGKNSWSKTTKITTRLLIGWYWIFTIIITSCYTGCIIAFVTLPIYPETIDTIDQLLKGFYRTGTLDRGGWERWFFNSSDQQAERLLKKMELLPDVEAGIKNITKAFFWPYAFLGSKAELQYIVQANFSVVNSKRAVLHIADECFVPFSVAMAFPNQSLYMNKLSSDIGRMFQNGLLQKIVDEVRWNLQRTSTGRLLEVEPAKWKFTSAEEKGLTLEDTQGMFLLLGAGFLLGASSLISEWMGGCTRKCRLRKKNEHVATSNSERNLIGSPDSNRISSSQSRDTLEGTIIVLNRENILIHNEFNEANWDSRRSSSIDIDREVREIFERDLRNRVHPIGENDRREDNRSTSSKIFGGRIRSP</sequence>
<feature type="transmembrane region" description="Helical" evidence="10">
    <location>
        <begin position="700"/>
        <end position="721"/>
    </location>
</feature>
<keyword evidence="3" id="KW-1003">Cell membrane</keyword>
<evidence type="ECO:0000256" key="9">
    <source>
        <dbReference type="SAM" id="MobiDB-lite"/>
    </source>
</evidence>
<dbReference type="Gene3D" id="1.10.287.70">
    <property type="match status" value="1"/>
</dbReference>
<evidence type="ECO:0000256" key="5">
    <source>
        <dbReference type="ARBA" id="ARBA00022989"/>
    </source>
</evidence>
<organism evidence="12 13">
    <name type="scientific">Eumeta variegata</name>
    <name type="common">Bagworm moth</name>
    <name type="synonym">Eumeta japonica</name>
    <dbReference type="NCBI Taxonomy" id="151549"/>
    <lineage>
        <taxon>Eukaryota</taxon>
        <taxon>Metazoa</taxon>
        <taxon>Ecdysozoa</taxon>
        <taxon>Arthropoda</taxon>
        <taxon>Hexapoda</taxon>
        <taxon>Insecta</taxon>
        <taxon>Pterygota</taxon>
        <taxon>Neoptera</taxon>
        <taxon>Endopterygota</taxon>
        <taxon>Lepidoptera</taxon>
        <taxon>Glossata</taxon>
        <taxon>Ditrysia</taxon>
        <taxon>Tineoidea</taxon>
        <taxon>Psychidae</taxon>
        <taxon>Oiketicinae</taxon>
        <taxon>Eumeta</taxon>
    </lineage>
</organism>
<feature type="domain" description="Ionotropic glutamate receptor C-terminal" evidence="11">
    <location>
        <begin position="432"/>
        <end position="708"/>
    </location>
</feature>
<comment type="subcellular location">
    <subcellularLocation>
        <location evidence="1">Cell membrane</location>
        <topology evidence="1">Multi-pass membrane protein</topology>
    </subcellularLocation>
</comment>
<keyword evidence="13" id="KW-1185">Reference proteome</keyword>
<comment type="similarity">
    <text evidence="2">Belongs to the glutamate-gated ion channel (TC 1.A.10.1) family.</text>
</comment>
<dbReference type="STRING" id="151549.A0A4C1VUN8"/>
<dbReference type="PANTHER" id="PTHR42643">
    <property type="entry name" value="IONOTROPIC RECEPTOR 20A-RELATED"/>
    <property type="match status" value="1"/>
</dbReference>
<feature type="transmembrane region" description="Helical" evidence="10">
    <location>
        <begin position="427"/>
        <end position="446"/>
    </location>
</feature>
<dbReference type="GO" id="GO:0050906">
    <property type="term" value="P:detection of stimulus involved in sensory perception"/>
    <property type="evidence" value="ECO:0007669"/>
    <property type="project" value="UniProtKB-ARBA"/>
</dbReference>
<gene>
    <name evidence="12" type="primary">Ir21a</name>
    <name evidence="12" type="ORF">EVAR_29437_1</name>
</gene>
<dbReference type="PANTHER" id="PTHR42643:SF24">
    <property type="entry name" value="IONOTROPIC RECEPTOR 60A"/>
    <property type="match status" value="1"/>
</dbReference>
<accession>A0A4C1VUN8</accession>
<dbReference type="InterPro" id="IPR052192">
    <property type="entry name" value="Insect_Ionotropic_Sensory_Rcpt"/>
</dbReference>
<keyword evidence="5 10" id="KW-1133">Transmembrane helix</keyword>
<dbReference type="SUPFAM" id="SSF53850">
    <property type="entry name" value="Periplasmic binding protein-like II"/>
    <property type="match status" value="1"/>
</dbReference>
<dbReference type="InterPro" id="IPR001320">
    <property type="entry name" value="Iontro_rcpt_C"/>
</dbReference>
<evidence type="ECO:0000256" key="3">
    <source>
        <dbReference type="ARBA" id="ARBA00022475"/>
    </source>
</evidence>
<dbReference type="Proteomes" id="UP000299102">
    <property type="component" value="Unassembled WGS sequence"/>
</dbReference>
<name>A0A4C1VUN8_EUMVA</name>
<feature type="region of interest" description="Disordered" evidence="9">
    <location>
        <begin position="815"/>
        <end position="839"/>
    </location>
</feature>
<evidence type="ECO:0000256" key="8">
    <source>
        <dbReference type="ARBA" id="ARBA00023180"/>
    </source>
</evidence>
<evidence type="ECO:0000313" key="12">
    <source>
        <dbReference type="EMBL" id="GBP42082.1"/>
    </source>
</evidence>
<dbReference type="GO" id="GO:0015276">
    <property type="term" value="F:ligand-gated monoatomic ion channel activity"/>
    <property type="evidence" value="ECO:0007669"/>
    <property type="project" value="InterPro"/>
</dbReference>
<dbReference type="GO" id="GO:0005886">
    <property type="term" value="C:plasma membrane"/>
    <property type="evidence" value="ECO:0007669"/>
    <property type="project" value="UniProtKB-SubCell"/>
</dbReference>
<feature type="transmembrane region" description="Helical" evidence="10">
    <location>
        <begin position="497"/>
        <end position="524"/>
    </location>
</feature>
<evidence type="ECO:0000256" key="7">
    <source>
        <dbReference type="ARBA" id="ARBA00023170"/>
    </source>
</evidence>
<keyword evidence="4 10" id="KW-0812">Transmembrane</keyword>
<feature type="region of interest" description="Disordered" evidence="9">
    <location>
        <begin position="739"/>
        <end position="759"/>
    </location>
</feature>
<keyword evidence="6 10" id="KW-0472">Membrane</keyword>
<dbReference type="Pfam" id="PF00060">
    <property type="entry name" value="Lig_chan"/>
    <property type="match status" value="1"/>
</dbReference>
<evidence type="ECO:0000256" key="6">
    <source>
        <dbReference type="ARBA" id="ARBA00023136"/>
    </source>
</evidence>
<evidence type="ECO:0000256" key="2">
    <source>
        <dbReference type="ARBA" id="ARBA00008685"/>
    </source>
</evidence>
<evidence type="ECO:0000313" key="13">
    <source>
        <dbReference type="Proteomes" id="UP000299102"/>
    </source>
</evidence>
<protein>
    <submittedName>
        <fullName evidence="12">Ionotropic receptor 21a</fullName>
    </submittedName>
</protein>
<dbReference type="OrthoDB" id="6500454at2759"/>
<evidence type="ECO:0000256" key="10">
    <source>
        <dbReference type="SAM" id="Phobius"/>
    </source>
</evidence>
<feature type="compositionally biased region" description="Basic and acidic residues" evidence="9">
    <location>
        <begin position="815"/>
        <end position="825"/>
    </location>
</feature>